<accession>A0A9P4JGF1</accession>
<dbReference type="EMBL" id="ML994106">
    <property type="protein sequence ID" value="KAF2198947.1"/>
    <property type="molecule type" value="Genomic_DNA"/>
</dbReference>
<protein>
    <submittedName>
        <fullName evidence="2">Uncharacterized protein</fullName>
    </submittedName>
</protein>
<evidence type="ECO:0000313" key="2">
    <source>
        <dbReference type="EMBL" id="KAF2198947.1"/>
    </source>
</evidence>
<keyword evidence="1" id="KW-0175">Coiled coil</keyword>
<evidence type="ECO:0000256" key="1">
    <source>
        <dbReference type="SAM" id="Coils"/>
    </source>
</evidence>
<name>A0A9P4JGF1_9PLEO</name>
<reference evidence="2" key="1">
    <citation type="journal article" date="2020" name="Stud. Mycol.">
        <title>101 Dothideomycetes genomes: a test case for predicting lifestyles and emergence of pathogens.</title>
        <authorList>
            <person name="Haridas S."/>
            <person name="Albert R."/>
            <person name="Binder M."/>
            <person name="Bloem J."/>
            <person name="Labutti K."/>
            <person name="Salamov A."/>
            <person name="Andreopoulos B."/>
            <person name="Baker S."/>
            <person name="Barry K."/>
            <person name="Bills G."/>
            <person name="Bluhm B."/>
            <person name="Cannon C."/>
            <person name="Castanera R."/>
            <person name="Culley D."/>
            <person name="Daum C."/>
            <person name="Ezra D."/>
            <person name="Gonzalez J."/>
            <person name="Henrissat B."/>
            <person name="Kuo A."/>
            <person name="Liang C."/>
            <person name="Lipzen A."/>
            <person name="Lutzoni F."/>
            <person name="Magnuson J."/>
            <person name="Mondo S."/>
            <person name="Nolan M."/>
            <person name="Ohm R."/>
            <person name="Pangilinan J."/>
            <person name="Park H.-J."/>
            <person name="Ramirez L."/>
            <person name="Alfaro M."/>
            <person name="Sun H."/>
            <person name="Tritt A."/>
            <person name="Yoshinaga Y."/>
            <person name="Zwiers L.-H."/>
            <person name="Turgeon B."/>
            <person name="Goodwin S."/>
            <person name="Spatafora J."/>
            <person name="Crous P."/>
            <person name="Grigoriev I."/>
        </authorList>
    </citation>
    <scope>NUCLEOTIDE SEQUENCE</scope>
    <source>
        <strain evidence="2">ATCC 74209</strain>
    </source>
</reference>
<proteinExistence type="predicted"/>
<evidence type="ECO:0000313" key="3">
    <source>
        <dbReference type="Proteomes" id="UP000799536"/>
    </source>
</evidence>
<dbReference type="AlphaFoldDB" id="A0A9P4JGF1"/>
<feature type="coiled-coil region" evidence="1">
    <location>
        <begin position="60"/>
        <end position="87"/>
    </location>
</feature>
<organism evidence="2 3">
    <name type="scientific">Delitschia confertaspora ATCC 74209</name>
    <dbReference type="NCBI Taxonomy" id="1513339"/>
    <lineage>
        <taxon>Eukaryota</taxon>
        <taxon>Fungi</taxon>
        <taxon>Dikarya</taxon>
        <taxon>Ascomycota</taxon>
        <taxon>Pezizomycotina</taxon>
        <taxon>Dothideomycetes</taxon>
        <taxon>Pleosporomycetidae</taxon>
        <taxon>Pleosporales</taxon>
        <taxon>Delitschiaceae</taxon>
        <taxon>Delitschia</taxon>
    </lineage>
</organism>
<gene>
    <name evidence="2" type="ORF">GQ43DRAFT_465200</name>
</gene>
<sequence>MLTSLSDPQLPPLPCPPTYPQGPYILPLSSHSSLPKKFHNIDRSQVLIIYPSGHISVENKVDLHAALAVTEREVKKMKREIDEDNFRASILKRVVVGRRSLKTQALPAGNEDADEADKEEDIPASYLVELKDEPERFREIRVVQGWAIRWCYLPWTEEMRDSCKPIVLRLKFNWGRKKGEDNEGDVEMEGID</sequence>
<comment type="caution">
    <text evidence="2">The sequence shown here is derived from an EMBL/GenBank/DDBJ whole genome shotgun (WGS) entry which is preliminary data.</text>
</comment>
<dbReference type="Proteomes" id="UP000799536">
    <property type="component" value="Unassembled WGS sequence"/>
</dbReference>
<keyword evidence="3" id="KW-1185">Reference proteome</keyword>